<protein>
    <recommendedName>
        <fullName evidence="2">Bacterial Death-like domain-containing protein</fullName>
    </recommendedName>
</protein>
<feature type="region of interest" description="Disordered" evidence="1">
    <location>
        <begin position="391"/>
        <end position="465"/>
    </location>
</feature>
<evidence type="ECO:0000256" key="1">
    <source>
        <dbReference type="SAM" id="MobiDB-lite"/>
    </source>
</evidence>
<evidence type="ECO:0000313" key="3">
    <source>
        <dbReference type="EMBL" id="GIG90268.1"/>
    </source>
</evidence>
<name>A0ABQ4E6B1_9ACTN</name>
<evidence type="ECO:0000259" key="2">
    <source>
        <dbReference type="Pfam" id="PF20690"/>
    </source>
</evidence>
<dbReference type="EMBL" id="BONW01000025">
    <property type="protein sequence ID" value="GIG90268.1"/>
    <property type="molecule type" value="Genomic_DNA"/>
</dbReference>
<evidence type="ECO:0000313" key="4">
    <source>
        <dbReference type="Proteomes" id="UP000646749"/>
    </source>
</evidence>
<dbReference type="Pfam" id="PF20690">
    <property type="entry name" value="bDLD3"/>
    <property type="match status" value="1"/>
</dbReference>
<sequence>MADSTYGRLTNPLAWAEVLPDHLFSALSEWIKGQPFDLTLHRWFTDGRSGSYVASVRLRPHRGPQRGAILKLVPPHLAAAESRAVGLVEQHTPPDFYERHLVPTEWVGPLPGSAWWLHLQAVAQTDVSTMLPLDNLVDHAELAGYCADIVTALVEGWQGGPDPASKAVPPAEFLRADLAGKLAGLHAFARAVGLDVQGAPDLVVIPGRPDPLPNPFALLERGGGADEIEVFRGNGHGDLHPGNILIPVGRKVRAADFRLIDLGRFSPATPVSRDPVKLILAIADRWLPGLAPYSSLRSSLAELIVAPDLYPRTPPIAGYLEVAEAVYRAAAGWANRRGLVEEWARQYLLVLAASALRTVSRDDVALPDRWWYFELAALALRALDSGDRGIPIDLTTPPSAPRAAPADPPTPRGPDPEPLRPNGAATPPVTPDTAPGLRAPAGRPGSDPTPPGARHTGTGRASYSGLTRVQFGRRLGDSWSELVDLLGMRADEVGRLPQGREAGHIWRWLEVRGRVPELRDALLALDRPDLVQLLDDDEDG</sequence>
<gene>
    <name evidence="3" type="ORF">Pen02_52040</name>
</gene>
<organism evidence="3 4">
    <name type="scientific">Plantactinospora endophytica</name>
    <dbReference type="NCBI Taxonomy" id="673535"/>
    <lineage>
        <taxon>Bacteria</taxon>
        <taxon>Bacillati</taxon>
        <taxon>Actinomycetota</taxon>
        <taxon>Actinomycetes</taxon>
        <taxon>Micromonosporales</taxon>
        <taxon>Micromonosporaceae</taxon>
        <taxon>Plantactinospora</taxon>
    </lineage>
</organism>
<accession>A0ABQ4E6B1</accession>
<comment type="caution">
    <text evidence="3">The sequence shown here is derived from an EMBL/GenBank/DDBJ whole genome shotgun (WGS) entry which is preliminary data.</text>
</comment>
<feature type="compositionally biased region" description="Low complexity" evidence="1">
    <location>
        <begin position="395"/>
        <end position="405"/>
    </location>
</feature>
<proteinExistence type="predicted"/>
<feature type="compositionally biased region" description="Low complexity" evidence="1">
    <location>
        <begin position="420"/>
        <end position="435"/>
    </location>
</feature>
<feature type="domain" description="Bacterial Death-like" evidence="2">
    <location>
        <begin position="467"/>
        <end position="536"/>
    </location>
</feature>
<reference evidence="3 4" key="1">
    <citation type="submission" date="2021-01" db="EMBL/GenBank/DDBJ databases">
        <title>Whole genome shotgun sequence of Plantactinospora endophytica NBRC 110450.</title>
        <authorList>
            <person name="Komaki H."/>
            <person name="Tamura T."/>
        </authorList>
    </citation>
    <scope>NUCLEOTIDE SEQUENCE [LARGE SCALE GENOMIC DNA]</scope>
    <source>
        <strain evidence="3 4">NBRC 110450</strain>
    </source>
</reference>
<dbReference type="InterPro" id="IPR048915">
    <property type="entry name" value="bDLD3"/>
</dbReference>
<dbReference type="Proteomes" id="UP000646749">
    <property type="component" value="Unassembled WGS sequence"/>
</dbReference>
<dbReference type="RefSeq" id="WP_203868690.1">
    <property type="nucleotide sequence ID" value="NZ_BONW01000025.1"/>
</dbReference>
<keyword evidence="4" id="KW-1185">Reference proteome</keyword>